<gene>
    <name evidence="1" type="ORF">SAMN05421812_106292</name>
</gene>
<evidence type="ECO:0000313" key="2">
    <source>
        <dbReference type="Proteomes" id="UP000198362"/>
    </source>
</evidence>
<dbReference type="RefSeq" id="WP_179266241.1">
    <property type="nucleotide sequence ID" value="NZ_FZPH01000006.1"/>
</dbReference>
<reference evidence="1 2" key="1">
    <citation type="submission" date="2017-06" db="EMBL/GenBank/DDBJ databases">
        <authorList>
            <person name="Kim H.J."/>
            <person name="Triplett B.A."/>
        </authorList>
    </citation>
    <scope>NUCLEOTIDE SEQUENCE [LARGE SCALE GENOMIC DNA]</scope>
    <source>
        <strain evidence="1 2">CGMCC 4.5593</strain>
    </source>
</reference>
<dbReference type="EMBL" id="FZPH01000006">
    <property type="protein sequence ID" value="SNT45820.1"/>
    <property type="molecule type" value="Genomic_DNA"/>
</dbReference>
<dbReference type="AlphaFoldDB" id="A0A239MTK8"/>
<dbReference type="InterPro" id="IPR025534">
    <property type="entry name" value="DUF4420"/>
</dbReference>
<keyword evidence="2" id="KW-1185">Reference proteome</keyword>
<dbReference type="Pfam" id="PF14390">
    <property type="entry name" value="DUF4420"/>
    <property type="match status" value="1"/>
</dbReference>
<protein>
    <submittedName>
        <fullName evidence="1">Putative PD-(D/E)XK family member</fullName>
    </submittedName>
</protein>
<sequence>MITPKRHLSLAGFRDYLSSGVSIAHPIDGEPPLLLIIDPHVPALTLRGPLQDGVAVPSINTENISVSKWARGPNQLQLVITDAELFLDAYPLLCAIADRVQLGGHDFAAAIAETVKSLRSLLQRGRTLSRHRELGLCGELLVLLGACRHLGPDEAIAGWRGPHSEEHDFSVAGMDVEVKTTATERRAHWIDSLTQLDANEGTSLWVVSHQLTEAGPHDGWRLPDLVDAARQAFAGTSALTALNDRLSAAGWSQPFAEMCITRWRRRSPSKAFRVTGGFPRLTSAQLTQLDYDRSRLVAVSYRIDLSAQRPGDVVPALLSDIMATEVTL</sequence>
<accession>A0A239MTK8</accession>
<proteinExistence type="predicted"/>
<dbReference type="Proteomes" id="UP000198362">
    <property type="component" value="Unassembled WGS sequence"/>
</dbReference>
<evidence type="ECO:0000313" key="1">
    <source>
        <dbReference type="EMBL" id="SNT45820.1"/>
    </source>
</evidence>
<organism evidence="1 2">
    <name type="scientific">Asanoa hainanensis</name>
    <dbReference type="NCBI Taxonomy" id="560556"/>
    <lineage>
        <taxon>Bacteria</taxon>
        <taxon>Bacillati</taxon>
        <taxon>Actinomycetota</taxon>
        <taxon>Actinomycetes</taxon>
        <taxon>Micromonosporales</taxon>
        <taxon>Micromonosporaceae</taxon>
        <taxon>Asanoa</taxon>
    </lineage>
</organism>
<name>A0A239MTK8_9ACTN</name>